<dbReference type="EMBL" id="BDSA01000006">
    <property type="protein sequence ID" value="GBE62736.1"/>
    <property type="molecule type" value="Genomic_DNA"/>
</dbReference>
<reference evidence="3 4" key="1">
    <citation type="journal article" date="2017" name="BMC Genomics">
        <title>Whole-genome assembly of Babesia ovata and comparative genomics between closely related pathogens.</title>
        <authorList>
            <person name="Yamagishi J."/>
            <person name="Asada M."/>
            <person name="Hakimi H."/>
            <person name="Tanaka T.Q."/>
            <person name="Sugimoto C."/>
            <person name="Kawazu S."/>
        </authorList>
    </citation>
    <scope>NUCLEOTIDE SEQUENCE [LARGE SCALE GENOMIC DNA]</scope>
    <source>
        <strain evidence="3 4">Miyake</strain>
    </source>
</reference>
<evidence type="ECO:0000313" key="3">
    <source>
        <dbReference type="EMBL" id="GBE62736.1"/>
    </source>
</evidence>
<dbReference type="Proteomes" id="UP000236319">
    <property type="component" value="Unassembled WGS sequence"/>
</dbReference>
<feature type="domain" description="G patch" evidence="2">
    <location>
        <begin position="56"/>
        <end position="97"/>
    </location>
</feature>
<evidence type="ECO:0000256" key="1">
    <source>
        <dbReference type="SAM" id="MobiDB-lite"/>
    </source>
</evidence>
<feature type="region of interest" description="Disordered" evidence="1">
    <location>
        <begin position="301"/>
        <end position="322"/>
    </location>
</feature>
<accession>A0A2H6KIC3</accession>
<feature type="region of interest" description="Disordered" evidence="1">
    <location>
        <begin position="170"/>
        <end position="201"/>
    </location>
</feature>
<comment type="caution">
    <text evidence="3">The sequence shown here is derived from an EMBL/GenBank/DDBJ whole genome shotgun (WGS) entry which is preliminary data.</text>
</comment>
<dbReference type="AlphaFoldDB" id="A0A2H6KIC3"/>
<keyword evidence="4" id="KW-1185">Reference proteome</keyword>
<dbReference type="OrthoDB" id="361858at2759"/>
<dbReference type="InterPro" id="IPR011666">
    <property type="entry name" value="DUF1604"/>
</dbReference>
<evidence type="ECO:0000313" key="4">
    <source>
        <dbReference type="Proteomes" id="UP000236319"/>
    </source>
</evidence>
<dbReference type="GO" id="GO:0006397">
    <property type="term" value="P:mRNA processing"/>
    <property type="evidence" value="ECO:0007669"/>
    <property type="project" value="InterPro"/>
</dbReference>
<organism evidence="3 4">
    <name type="scientific">Babesia ovata</name>
    <dbReference type="NCBI Taxonomy" id="189622"/>
    <lineage>
        <taxon>Eukaryota</taxon>
        <taxon>Sar</taxon>
        <taxon>Alveolata</taxon>
        <taxon>Apicomplexa</taxon>
        <taxon>Aconoidasida</taxon>
        <taxon>Piroplasmida</taxon>
        <taxon>Babesiidae</taxon>
        <taxon>Babesia</taxon>
    </lineage>
</organism>
<feature type="compositionally biased region" description="Basic and acidic residues" evidence="1">
    <location>
        <begin position="183"/>
        <end position="200"/>
    </location>
</feature>
<protein>
    <submittedName>
        <fullName evidence="3">G patch domain-containing protein</fullName>
    </submittedName>
</protein>
<name>A0A2H6KIC3_9APIC</name>
<evidence type="ECO:0000259" key="2">
    <source>
        <dbReference type="Pfam" id="PF07713"/>
    </source>
</evidence>
<sequence length="335" mass="38163">MSAATFLGTPLSKYEIDDIETDLVNKRAKNFEKSKELQYRQNRERIKRNQIITHYTVDTAEGFVPANFKSSKTNRASYTQQEVSTFTDLEDAEITTKNTLKAIKIDRVGLRRNVAAILTALGFMGKKRFIGPINIHAPQTRISSSLEGVGFTFDVDKCVEKLHFVNAENDDYGSQGRHHHIPAGKEQKGHQAENLKESGDHRHRTLNLEEEEGTKETATLARHVPDRQFDLSEIQFYYKHLYNLIVKPMEVKEDLVEIIEKGIEFATEGVAKEKVVETGRKVELYTFDDELLHRFRIKTKRTKDDSGSNGSREMDDGAAPTAKLPSELFARIFGK</sequence>
<gene>
    <name evidence="3" type="ORF">BOVATA_042290</name>
</gene>
<dbReference type="RefSeq" id="XP_028868979.1">
    <property type="nucleotide sequence ID" value="XM_029013146.1"/>
</dbReference>
<dbReference type="GeneID" id="39876506"/>
<dbReference type="VEuPathDB" id="PiroplasmaDB:BOVATA_042290"/>
<proteinExistence type="predicted"/>
<dbReference type="Pfam" id="PF07713">
    <property type="entry name" value="DUF1604"/>
    <property type="match status" value="1"/>
</dbReference>